<dbReference type="RefSeq" id="XP_005763356.1">
    <property type="nucleotide sequence ID" value="XM_005763299.1"/>
</dbReference>
<dbReference type="GO" id="GO:0046872">
    <property type="term" value="F:metal ion binding"/>
    <property type="evidence" value="ECO:0007669"/>
    <property type="project" value="UniProtKB-KW"/>
</dbReference>
<evidence type="ECO:0000256" key="7">
    <source>
        <dbReference type="ARBA" id="ARBA00048336"/>
    </source>
</evidence>
<dbReference type="Pfam" id="PF00149">
    <property type="entry name" value="Metallophos"/>
    <property type="match status" value="1"/>
</dbReference>
<dbReference type="AlphaFoldDB" id="A0A0D3II42"/>
<dbReference type="FunFam" id="3.60.21.10:FF:000026">
    <property type="entry name" value="Serine/threonine-protein phosphatase"/>
    <property type="match status" value="1"/>
</dbReference>
<dbReference type="STRING" id="2903.R1BMP3"/>
<reference evidence="11" key="2">
    <citation type="submission" date="2024-10" db="UniProtKB">
        <authorList>
            <consortium name="EnsemblProtists"/>
        </authorList>
    </citation>
    <scope>IDENTIFICATION</scope>
</reference>
<dbReference type="Gene3D" id="3.60.21.10">
    <property type="match status" value="1"/>
</dbReference>
<dbReference type="PANTHER" id="PTHR11668">
    <property type="entry name" value="SERINE/THREONINE PROTEIN PHOSPHATASE"/>
    <property type="match status" value="1"/>
</dbReference>
<evidence type="ECO:0000256" key="6">
    <source>
        <dbReference type="ARBA" id="ARBA00047761"/>
    </source>
</evidence>
<evidence type="ECO:0000256" key="2">
    <source>
        <dbReference type="ARBA" id="ARBA00022723"/>
    </source>
</evidence>
<feature type="domain" description="Serine/threonine specific protein phosphatases" evidence="10">
    <location>
        <begin position="122"/>
        <end position="127"/>
    </location>
</feature>
<dbReference type="HOGENOM" id="CLU_004962_0_0_1"/>
<evidence type="ECO:0000256" key="9">
    <source>
        <dbReference type="SAM" id="MobiDB-lite"/>
    </source>
</evidence>
<organism evidence="11 12">
    <name type="scientific">Emiliania huxleyi (strain CCMP1516)</name>
    <dbReference type="NCBI Taxonomy" id="280463"/>
    <lineage>
        <taxon>Eukaryota</taxon>
        <taxon>Haptista</taxon>
        <taxon>Haptophyta</taxon>
        <taxon>Prymnesiophyceae</taxon>
        <taxon>Isochrysidales</taxon>
        <taxon>Noelaerhabdaceae</taxon>
        <taxon>Emiliania</taxon>
    </lineage>
</organism>
<evidence type="ECO:0000256" key="1">
    <source>
        <dbReference type="ARBA" id="ARBA00001936"/>
    </source>
</evidence>
<dbReference type="InterPro" id="IPR006186">
    <property type="entry name" value="Ser/Thr-sp_prot-phosphatase"/>
</dbReference>
<reference evidence="12" key="1">
    <citation type="journal article" date="2013" name="Nature">
        <title>Pan genome of the phytoplankton Emiliania underpins its global distribution.</title>
        <authorList>
            <person name="Read B.A."/>
            <person name="Kegel J."/>
            <person name="Klute M.J."/>
            <person name="Kuo A."/>
            <person name="Lefebvre S.C."/>
            <person name="Maumus F."/>
            <person name="Mayer C."/>
            <person name="Miller J."/>
            <person name="Monier A."/>
            <person name="Salamov A."/>
            <person name="Young J."/>
            <person name="Aguilar M."/>
            <person name="Claverie J.M."/>
            <person name="Frickenhaus S."/>
            <person name="Gonzalez K."/>
            <person name="Herman E.K."/>
            <person name="Lin Y.C."/>
            <person name="Napier J."/>
            <person name="Ogata H."/>
            <person name="Sarno A.F."/>
            <person name="Shmutz J."/>
            <person name="Schroeder D."/>
            <person name="de Vargas C."/>
            <person name="Verret F."/>
            <person name="von Dassow P."/>
            <person name="Valentin K."/>
            <person name="Van de Peer Y."/>
            <person name="Wheeler G."/>
            <person name="Dacks J.B."/>
            <person name="Delwiche C.F."/>
            <person name="Dyhrman S.T."/>
            <person name="Glockner G."/>
            <person name="John U."/>
            <person name="Richards T."/>
            <person name="Worden A.Z."/>
            <person name="Zhang X."/>
            <person name="Grigoriev I.V."/>
            <person name="Allen A.E."/>
            <person name="Bidle K."/>
            <person name="Borodovsky M."/>
            <person name="Bowler C."/>
            <person name="Brownlee C."/>
            <person name="Cock J.M."/>
            <person name="Elias M."/>
            <person name="Gladyshev V.N."/>
            <person name="Groth M."/>
            <person name="Guda C."/>
            <person name="Hadaegh A."/>
            <person name="Iglesias-Rodriguez M.D."/>
            <person name="Jenkins J."/>
            <person name="Jones B.M."/>
            <person name="Lawson T."/>
            <person name="Leese F."/>
            <person name="Lindquist E."/>
            <person name="Lobanov A."/>
            <person name="Lomsadze A."/>
            <person name="Malik S.B."/>
            <person name="Marsh M.E."/>
            <person name="Mackinder L."/>
            <person name="Mock T."/>
            <person name="Mueller-Roeber B."/>
            <person name="Pagarete A."/>
            <person name="Parker M."/>
            <person name="Probert I."/>
            <person name="Quesneville H."/>
            <person name="Raines C."/>
            <person name="Rensing S.A."/>
            <person name="Riano-Pachon D.M."/>
            <person name="Richier S."/>
            <person name="Rokitta S."/>
            <person name="Shiraiwa Y."/>
            <person name="Soanes D.M."/>
            <person name="van der Giezen M."/>
            <person name="Wahlund T.M."/>
            <person name="Williams B."/>
            <person name="Wilson W."/>
            <person name="Wolfe G."/>
            <person name="Wurch L.L."/>
        </authorList>
    </citation>
    <scope>NUCLEOTIDE SEQUENCE</scope>
</reference>
<dbReference type="EC" id="3.1.3.16" evidence="8"/>
<keyword evidence="3 8" id="KW-0378">Hydrolase</keyword>
<comment type="cofactor">
    <cofactor evidence="1">
        <name>Mn(2+)</name>
        <dbReference type="ChEBI" id="CHEBI:29035"/>
    </cofactor>
</comment>
<dbReference type="GeneID" id="17257097"/>
<dbReference type="GO" id="GO:0005737">
    <property type="term" value="C:cytoplasm"/>
    <property type="evidence" value="ECO:0007669"/>
    <property type="project" value="TreeGrafter"/>
</dbReference>
<evidence type="ECO:0000313" key="11">
    <source>
        <dbReference type="EnsemblProtists" id="EOD10927"/>
    </source>
</evidence>
<evidence type="ECO:0000256" key="8">
    <source>
        <dbReference type="RuleBase" id="RU004273"/>
    </source>
</evidence>
<comment type="catalytic activity">
    <reaction evidence="7 8">
        <text>O-phospho-L-threonyl-[protein] + H2O = L-threonyl-[protein] + phosphate</text>
        <dbReference type="Rhea" id="RHEA:47004"/>
        <dbReference type="Rhea" id="RHEA-COMP:11060"/>
        <dbReference type="Rhea" id="RHEA-COMP:11605"/>
        <dbReference type="ChEBI" id="CHEBI:15377"/>
        <dbReference type="ChEBI" id="CHEBI:30013"/>
        <dbReference type="ChEBI" id="CHEBI:43474"/>
        <dbReference type="ChEBI" id="CHEBI:61977"/>
        <dbReference type="EC" id="3.1.3.16"/>
    </reaction>
</comment>
<dbReference type="eggNOG" id="KOG0374">
    <property type="taxonomic scope" value="Eukaryota"/>
</dbReference>
<dbReference type="InterPro" id="IPR004843">
    <property type="entry name" value="Calcineurin-like_PHP"/>
</dbReference>
<sequence>MAGHLDVDSIIERLMAVKSARPGTCVPIADKEAAALVAAAEEVVSGQPALLELEAPMQIVGDIHGQYSDLLRLLDFSGLPTGPKGPRYVFLGDYVDRGANGLECMFLLMALKVKHPDQIWLLRGNHEHAAINRVYGFHDECKRRYSVKLWKQFQELFNWLPLAALIDQRIFCLHGGLSPNLVTPSDISALKRPLEVPDTGLLCDLLWSDPDVSVTGWGENDRGVSYTFGPDRVHTFLERNDLDLIVRAHQVVEDGYEFFGDRSLVTVFSAPNYCGDFDNSGAMMRVDENLVCSFQVLKPVDSNGQRWGGGSRTGTPPRSRLDHRKA</sequence>
<dbReference type="InterPro" id="IPR031675">
    <property type="entry name" value="STPPase_N"/>
</dbReference>
<dbReference type="PANTHER" id="PTHR11668:SF300">
    <property type="entry name" value="SERINE_THREONINE-PROTEIN PHOSPHATASE"/>
    <property type="match status" value="1"/>
</dbReference>
<dbReference type="KEGG" id="ehx:EMIHUDRAFT_358030"/>
<evidence type="ECO:0000259" key="10">
    <source>
        <dbReference type="PROSITE" id="PS00125"/>
    </source>
</evidence>
<keyword evidence="4" id="KW-0904">Protein phosphatase</keyword>
<comment type="catalytic activity">
    <reaction evidence="6">
        <text>O-phospho-L-seryl-[protein] + H2O = L-seryl-[protein] + phosphate</text>
        <dbReference type="Rhea" id="RHEA:20629"/>
        <dbReference type="Rhea" id="RHEA-COMP:9863"/>
        <dbReference type="Rhea" id="RHEA-COMP:11604"/>
        <dbReference type="ChEBI" id="CHEBI:15377"/>
        <dbReference type="ChEBI" id="CHEBI:29999"/>
        <dbReference type="ChEBI" id="CHEBI:43474"/>
        <dbReference type="ChEBI" id="CHEBI:83421"/>
        <dbReference type="EC" id="3.1.3.16"/>
    </reaction>
</comment>
<evidence type="ECO:0000256" key="5">
    <source>
        <dbReference type="ARBA" id="ARBA00023211"/>
    </source>
</evidence>
<dbReference type="GO" id="GO:0004722">
    <property type="term" value="F:protein serine/threonine phosphatase activity"/>
    <property type="evidence" value="ECO:0007669"/>
    <property type="project" value="UniProtKB-EC"/>
</dbReference>
<protein>
    <recommendedName>
        <fullName evidence="8">Serine/threonine-protein phosphatase</fullName>
        <ecNumber evidence="8">3.1.3.16</ecNumber>
    </recommendedName>
</protein>
<evidence type="ECO:0000256" key="4">
    <source>
        <dbReference type="ARBA" id="ARBA00022912"/>
    </source>
</evidence>
<evidence type="ECO:0000313" key="12">
    <source>
        <dbReference type="Proteomes" id="UP000013827"/>
    </source>
</evidence>
<dbReference type="SMART" id="SM00156">
    <property type="entry name" value="PP2Ac"/>
    <property type="match status" value="1"/>
</dbReference>
<feature type="region of interest" description="Disordered" evidence="9">
    <location>
        <begin position="303"/>
        <end position="326"/>
    </location>
</feature>
<evidence type="ECO:0000256" key="3">
    <source>
        <dbReference type="ARBA" id="ARBA00022801"/>
    </source>
</evidence>
<dbReference type="PaxDb" id="2903-EOD10927"/>
<dbReference type="PRINTS" id="PR00114">
    <property type="entry name" value="STPHPHTASE"/>
</dbReference>
<name>A0A0D3II42_EMIH1</name>
<dbReference type="InterPro" id="IPR029052">
    <property type="entry name" value="Metallo-depent_PP-like"/>
</dbReference>
<dbReference type="SUPFAM" id="SSF56300">
    <property type="entry name" value="Metallo-dependent phosphatases"/>
    <property type="match status" value="1"/>
</dbReference>
<dbReference type="PROSITE" id="PS00125">
    <property type="entry name" value="SER_THR_PHOSPHATASE"/>
    <property type="match status" value="1"/>
</dbReference>
<dbReference type="InterPro" id="IPR050341">
    <property type="entry name" value="PP1_catalytic_subunit"/>
</dbReference>
<proteinExistence type="inferred from homology"/>
<comment type="similarity">
    <text evidence="8">Belongs to the PPP phosphatase family.</text>
</comment>
<dbReference type="Pfam" id="PF16891">
    <property type="entry name" value="STPPase_N"/>
    <property type="match status" value="1"/>
</dbReference>
<dbReference type="OMA" id="HEHAAIN"/>
<dbReference type="Proteomes" id="UP000013827">
    <property type="component" value="Unassembled WGS sequence"/>
</dbReference>
<keyword evidence="12" id="KW-1185">Reference proteome</keyword>
<keyword evidence="5" id="KW-0464">Manganese</keyword>
<dbReference type="EnsemblProtists" id="EOD10927">
    <property type="protein sequence ID" value="EOD10927"/>
    <property type="gene ID" value="EMIHUDRAFT_358030"/>
</dbReference>
<accession>A0A0D3II42</accession>
<dbReference type="GO" id="GO:0005634">
    <property type="term" value="C:nucleus"/>
    <property type="evidence" value="ECO:0007669"/>
    <property type="project" value="TreeGrafter"/>
</dbReference>
<keyword evidence="2" id="KW-0479">Metal-binding</keyword>